<accession>X0SIW9</accession>
<dbReference type="Gene3D" id="1.10.4010.10">
    <property type="entry name" value="Type II deoxyuridine triphosphatase"/>
    <property type="match status" value="1"/>
</dbReference>
<protein>
    <recommendedName>
        <fullName evidence="2">NTP pyrophosphohydrolase MazG putative catalytic core domain-containing protein</fullName>
    </recommendedName>
</protein>
<dbReference type="Pfam" id="PF08761">
    <property type="entry name" value="dUTPase_2"/>
    <property type="match status" value="1"/>
</dbReference>
<sequence>MFTNKMIVRIAWLQEQVKDKYPDDLILNHLITCTQVSKEVSEVLDCLPWKFERKMETVSREHLLEELVDVFRFYVRLLIIHNVTEKEFQEAFDSKSEIVERRLCNGKSMEECLREEISRKTADNN</sequence>
<comment type="caution">
    <text evidence="1">The sequence shown here is derived from an EMBL/GenBank/DDBJ whole genome shotgun (WGS) entry which is preliminary data.</text>
</comment>
<name>X0SIW9_9ZZZZ</name>
<dbReference type="EMBL" id="BARS01004289">
    <property type="protein sequence ID" value="GAF75852.1"/>
    <property type="molecule type" value="Genomic_DNA"/>
</dbReference>
<dbReference type="SUPFAM" id="SSF101386">
    <property type="entry name" value="all-alpha NTP pyrophosphatases"/>
    <property type="match status" value="1"/>
</dbReference>
<organism evidence="1">
    <name type="scientific">marine sediment metagenome</name>
    <dbReference type="NCBI Taxonomy" id="412755"/>
    <lineage>
        <taxon>unclassified sequences</taxon>
        <taxon>metagenomes</taxon>
        <taxon>ecological metagenomes</taxon>
    </lineage>
</organism>
<evidence type="ECO:0000313" key="1">
    <source>
        <dbReference type="EMBL" id="GAF75852.1"/>
    </source>
</evidence>
<dbReference type="InterPro" id="IPR014871">
    <property type="entry name" value="dUTPase/dCTP_pyrophosphatase"/>
</dbReference>
<gene>
    <name evidence="1" type="ORF">S01H1_08352</name>
</gene>
<evidence type="ECO:0008006" key="2">
    <source>
        <dbReference type="Google" id="ProtNLM"/>
    </source>
</evidence>
<reference evidence="1" key="1">
    <citation type="journal article" date="2014" name="Front. Microbiol.">
        <title>High frequency of phylogenetically diverse reductive dehalogenase-homologous genes in deep subseafloor sedimentary metagenomes.</title>
        <authorList>
            <person name="Kawai M."/>
            <person name="Futagami T."/>
            <person name="Toyoda A."/>
            <person name="Takaki Y."/>
            <person name="Nishi S."/>
            <person name="Hori S."/>
            <person name="Arai W."/>
            <person name="Tsubouchi T."/>
            <person name="Morono Y."/>
            <person name="Uchiyama I."/>
            <person name="Ito T."/>
            <person name="Fujiyama A."/>
            <person name="Inagaki F."/>
            <person name="Takami H."/>
        </authorList>
    </citation>
    <scope>NUCLEOTIDE SEQUENCE</scope>
    <source>
        <strain evidence="1">Expedition CK06-06</strain>
    </source>
</reference>
<proteinExistence type="predicted"/>
<dbReference type="AlphaFoldDB" id="X0SIW9"/>